<feature type="transmembrane region" description="Helical" evidence="1">
    <location>
        <begin position="144"/>
        <end position="165"/>
    </location>
</feature>
<feature type="transmembrane region" description="Helical" evidence="1">
    <location>
        <begin position="177"/>
        <end position="198"/>
    </location>
</feature>
<name>A0A1J7GX42_LUPAN</name>
<accession>A0A1J7GX42</accession>
<feature type="transmembrane region" description="Helical" evidence="1">
    <location>
        <begin position="110"/>
        <end position="132"/>
    </location>
</feature>
<dbReference type="Gramene" id="OIW04940">
    <property type="protein sequence ID" value="OIW04940"/>
    <property type="gene ID" value="TanjilG_15685"/>
</dbReference>
<dbReference type="PANTHER" id="PTHR36000">
    <property type="entry name" value="DEFECTIVE 1273 PROTEIN, PUTATIVE-RELATED"/>
    <property type="match status" value="1"/>
</dbReference>
<dbReference type="AlphaFoldDB" id="A0A1J7GX42"/>
<feature type="transmembrane region" description="Helical" evidence="1">
    <location>
        <begin position="204"/>
        <end position="225"/>
    </location>
</feature>
<organism evidence="2 3">
    <name type="scientific">Lupinus angustifolius</name>
    <name type="common">Narrow-leaved blue lupine</name>
    <dbReference type="NCBI Taxonomy" id="3871"/>
    <lineage>
        <taxon>Eukaryota</taxon>
        <taxon>Viridiplantae</taxon>
        <taxon>Streptophyta</taxon>
        <taxon>Embryophyta</taxon>
        <taxon>Tracheophyta</taxon>
        <taxon>Spermatophyta</taxon>
        <taxon>Magnoliopsida</taxon>
        <taxon>eudicotyledons</taxon>
        <taxon>Gunneridae</taxon>
        <taxon>Pentapetalae</taxon>
        <taxon>rosids</taxon>
        <taxon>fabids</taxon>
        <taxon>Fabales</taxon>
        <taxon>Fabaceae</taxon>
        <taxon>Papilionoideae</taxon>
        <taxon>50 kb inversion clade</taxon>
        <taxon>genistoids sensu lato</taxon>
        <taxon>core genistoids</taxon>
        <taxon>Genisteae</taxon>
        <taxon>Lupinus</taxon>
    </lineage>
</organism>
<evidence type="ECO:0000256" key="1">
    <source>
        <dbReference type="SAM" id="Phobius"/>
    </source>
</evidence>
<keyword evidence="1" id="KW-0472">Membrane</keyword>
<proteinExistence type="predicted"/>
<evidence type="ECO:0000313" key="2">
    <source>
        <dbReference type="EMBL" id="OIW04940.1"/>
    </source>
</evidence>
<dbReference type="STRING" id="3871.A0A1J7GX42"/>
<dbReference type="EMBL" id="CM007369">
    <property type="protein sequence ID" value="OIW04940.1"/>
    <property type="molecule type" value="Genomic_DNA"/>
</dbReference>
<evidence type="ECO:0000313" key="3">
    <source>
        <dbReference type="Proteomes" id="UP000188354"/>
    </source>
</evidence>
<keyword evidence="3" id="KW-1185">Reference proteome</keyword>
<dbReference type="OMA" id="FAILWYR"/>
<reference evidence="2 3" key="1">
    <citation type="journal article" date="2017" name="Plant Biotechnol. J.">
        <title>A comprehensive draft genome sequence for lupin (Lupinus angustifolius), an emerging health food: insights into plant-microbe interactions and legume evolution.</title>
        <authorList>
            <person name="Hane J.K."/>
            <person name="Ming Y."/>
            <person name="Kamphuis L.G."/>
            <person name="Nelson M.N."/>
            <person name="Garg G."/>
            <person name="Atkins C.A."/>
            <person name="Bayer P.E."/>
            <person name="Bravo A."/>
            <person name="Bringans S."/>
            <person name="Cannon S."/>
            <person name="Edwards D."/>
            <person name="Foley R."/>
            <person name="Gao L.L."/>
            <person name="Harrison M.J."/>
            <person name="Huang W."/>
            <person name="Hurgobin B."/>
            <person name="Li S."/>
            <person name="Liu C.W."/>
            <person name="McGrath A."/>
            <person name="Morahan G."/>
            <person name="Murray J."/>
            <person name="Weller J."/>
            <person name="Jian J."/>
            <person name="Singh K.B."/>
        </authorList>
    </citation>
    <scope>NUCLEOTIDE SEQUENCE [LARGE SCALE GENOMIC DNA]</scope>
    <source>
        <strain evidence="3">cv. Tanjil</strain>
        <tissue evidence="2">Whole plant</tissue>
    </source>
</reference>
<dbReference type="PANTHER" id="PTHR36000:SF2">
    <property type="entry name" value="DEFECTIVE 1273 PROTEIN, PUTATIVE-RELATED"/>
    <property type="match status" value="1"/>
</dbReference>
<keyword evidence="1" id="KW-0812">Transmembrane</keyword>
<keyword evidence="1" id="KW-1133">Transmembrane helix</keyword>
<dbReference type="Proteomes" id="UP000188354">
    <property type="component" value="Chromosome LG09"/>
</dbReference>
<sequence length="240" mass="26772">MVSNWWGPGTVDVCKLTPQAERLFPVFECLGASCFIEKHGRCLSVKPFAASQKTGTGISCAMNMSAQESDDRKKLKLDQLIDKARNLWDSSPEPVKTFPWNKALDNFIQLTLDLILAVVKYLSIPVFAVTSLSELSYCAHKKKLFLVPIPVLLGVAVAGILKETALEISPRLRDAEVPWHLIATAILFTLIKLPGPYYPSWGRIIIPHFANGVLMSTLWSAISWFRRPKALKMSDSRDDS</sequence>
<protein>
    <submittedName>
        <fullName evidence="2">Uncharacterized protein</fullName>
    </submittedName>
</protein>
<gene>
    <name evidence="2" type="ORF">TanjilG_15685</name>
</gene>